<proteinExistence type="predicted"/>
<dbReference type="OrthoDB" id="686404at2759"/>
<dbReference type="Gramene" id="TraesJUL6A03G03439310.1">
    <property type="protein sequence ID" value="TraesJUL6A03G03439310.1.CDS1"/>
    <property type="gene ID" value="TraesJUL6A03G03439310"/>
</dbReference>
<keyword evidence="1" id="KW-0472">Membrane</keyword>
<dbReference type="Gramene" id="TraesSYM6A03G03355940.1">
    <property type="protein sequence ID" value="TraesSYM6A03G03355940.1.CDS1"/>
    <property type="gene ID" value="TraesSYM6A03G03355940"/>
</dbReference>
<reference evidence="2" key="2">
    <citation type="submission" date="2018-10" db="UniProtKB">
        <authorList>
            <consortium name="EnsemblPlants"/>
        </authorList>
    </citation>
    <scope>IDENTIFICATION</scope>
</reference>
<dbReference type="Proteomes" id="UP000019116">
    <property type="component" value="Chromosome 6A"/>
</dbReference>
<dbReference type="EnsemblPlants" id="TraesCS6A02G410500.1">
    <property type="protein sequence ID" value="TraesCS6A02G410500.1.cds1"/>
    <property type="gene ID" value="TraesCS6A02G410500"/>
</dbReference>
<sequence length="188" mass="19907">MDDVESQAPHGDQEIEAARDFPCWLIMVVAVLVGAFIAAPVSIPFCMIHAHYTVAVDSVSGTDPTVGLSFNLTLGVASQSYGSEACIMPGTYMEVTYRGVQIAASAPERRRICAKPRKAVEQHVLAMATTVPLGNVLDSLAADLKRGVAVFDVTLHLPAGSYDLRNAWLSGCNGMLVGQGAVACKPLF</sequence>
<dbReference type="Gramene" id="TraesCS6A02G410500.1">
    <property type="protein sequence ID" value="TraesCS6A02G410500.1.cds1"/>
    <property type="gene ID" value="TraesCS6A02G410500"/>
</dbReference>
<keyword evidence="3" id="KW-1185">Reference proteome</keyword>
<evidence type="ECO:0000313" key="3">
    <source>
        <dbReference type="Proteomes" id="UP000019116"/>
    </source>
</evidence>
<evidence type="ECO:0000256" key="1">
    <source>
        <dbReference type="SAM" id="Phobius"/>
    </source>
</evidence>
<dbReference type="OMA" id="SQAPHGD"/>
<dbReference type="Gramene" id="TraesCAD_scaffold_020116_01G000800.1">
    <property type="protein sequence ID" value="TraesCAD_scaffold_020116_01G000800.1"/>
    <property type="gene ID" value="TraesCAD_scaffold_020116_01G000800"/>
</dbReference>
<evidence type="ECO:0000313" key="2">
    <source>
        <dbReference type="EnsemblPlants" id="TraesCS6A02G410500.1.cds1"/>
    </source>
</evidence>
<dbReference type="Gramene" id="TraesCLE_scaffold_014903_01G000100.1">
    <property type="protein sequence ID" value="TraesCLE_scaffold_014903_01G000100.1"/>
    <property type="gene ID" value="TraesCLE_scaffold_014903_01G000100"/>
</dbReference>
<name>A0A3B6NXY8_WHEAT</name>
<dbReference type="PANTHER" id="PTHR33994:SF25">
    <property type="entry name" value="OS02G0619200 PROTEIN"/>
    <property type="match status" value="1"/>
</dbReference>
<protein>
    <recommendedName>
        <fullName evidence="4">Late embryogenesis abundant protein LEA-2 subgroup domain-containing protein</fullName>
    </recommendedName>
</protein>
<dbReference type="Gramene" id="TraesROB_scaffold_018419_01G000700.1">
    <property type="protein sequence ID" value="TraesROB_scaffold_018419_01G000700.1"/>
    <property type="gene ID" value="TraesROB_scaffold_018419_01G000700"/>
</dbReference>
<dbReference type="Gramene" id="TraesCS6A03G1025900.1">
    <property type="protein sequence ID" value="TraesCS6A03G1025900.1.CDS1"/>
    <property type="gene ID" value="TraesCS6A03G1025900"/>
</dbReference>
<dbReference type="Gramene" id="TraesLAC6A03G03372710.1">
    <property type="protein sequence ID" value="TraesLAC6A03G03372710.1.CDS1"/>
    <property type="gene ID" value="TraesLAC6A03G03372710"/>
</dbReference>
<keyword evidence="1" id="KW-0812">Transmembrane</keyword>
<dbReference type="AlphaFoldDB" id="A0A3B6NXY8"/>
<organism evidence="2">
    <name type="scientific">Triticum aestivum</name>
    <name type="common">Wheat</name>
    <dbReference type="NCBI Taxonomy" id="4565"/>
    <lineage>
        <taxon>Eukaryota</taxon>
        <taxon>Viridiplantae</taxon>
        <taxon>Streptophyta</taxon>
        <taxon>Embryophyta</taxon>
        <taxon>Tracheophyta</taxon>
        <taxon>Spermatophyta</taxon>
        <taxon>Magnoliopsida</taxon>
        <taxon>Liliopsida</taxon>
        <taxon>Poales</taxon>
        <taxon>Poaceae</taxon>
        <taxon>BOP clade</taxon>
        <taxon>Pooideae</taxon>
        <taxon>Triticodae</taxon>
        <taxon>Triticeae</taxon>
        <taxon>Triticinae</taxon>
        <taxon>Triticum</taxon>
    </lineage>
</organism>
<dbReference type="PANTHER" id="PTHR33994">
    <property type="entry name" value="OS04G0515000 PROTEIN"/>
    <property type="match status" value="1"/>
</dbReference>
<keyword evidence="1" id="KW-1133">Transmembrane helix</keyword>
<feature type="transmembrane region" description="Helical" evidence="1">
    <location>
        <begin position="21"/>
        <end position="43"/>
    </location>
</feature>
<reference evidence="2" key="1">
    <citation type="submission" date="2018-08" db="EMBL/GenBank/DDBJ databases">
        <authorList>
            <person name="Rossello M."/>
        </authorList>
    </citation>
    <scope>NUCLEOTIDE SEQUENCE [LARGE SCALE GENOMIC DNA]</scope>
    <source>
        <strain evidence="2">cv. Chinese Spring</strain>
    </source>
</reference>
<evidence type="ECO:0008006" key="4">
    <source>
        <dbReference type="Google" id="ProtNLM"/>
    </source>
</evidence>
<dbReference type="Gramene" id="TraesNOR6A03G03446520.1">
    <property type="protein sequence ID" value="TraesNOR6A03G03446520.1.CDS1"/>
    <property type="gene ID" value="TraesNOR6A03G03446520"/>
</dbReference>
<accession>A0A3B6NXY8</accession>